<keyword evidence="3" id="KW-1185">Reference proteome</keyword>
<dbReference type="KEGG" id="mmar:MODMU_2431"/>
<keyword evidence="1" id="KW-1133">Transmembrane helix</keyword>
<dbReference type="Proteomes" id="UP000006461">
    <property type="component" value="Chromosome"/>
</dbReference>
<dbReference type="PATRIC" id="fig|477641.3.peg.2307"/>
<dbReference type="AlphaFoldDB" id="I4EWU7"/>
<organism evidence="2 3">
    <name type="scientific">Modestobacter italicus (strain DSM 44449 / CECT 9708 / BC 501)</name>
    <dbReference type="NCBI Taxonomy" id="2732864"/>
    <lineage>
        <taxon>Bacteria</taxon>
        <taxon>Bacillati</taxon>
        <taxon>Actinomycetota</taxon>
        <taxon>Actinomycetes</taxon>
        <taxon>Geodermatophilales</taxon>
        <taxon>Geodermatophilaceae</taxon>
        <taxon>Modestobacter</taxon>
    </lineage>
</organism>
<keyword evidence="1" id="KW-0812">Transmembrane</keyword>
<gene>
    <name evidence="2" type="ordered locus">MODMU_2431</name>
</gene>
<evidence type="ECO:0000313" key="2">
    <source>
        <dbReference type="EMBL" id="CCH87860.1"/>
    </source>
</evidence>
<evidence type="ECO:0000256" key="1">
    <source>
        <dbReference type="SAM" id="Phobius"/>
    </source>
</evidence>
<sequence>MQIDWGTLAAIAVVAAAAAVTVVLLVSFAVLGLSDPAGRTTGERSGDGRPRWAGTALAVVCLSATGLVVAYGLYLIIA</sequence>
<reference evidence="2 3" key="1">
    <citation type="journal article" date="2012" name="J. Bacteriol.">
        <title>Genome Sequence of Radiation-Resistant Modestobacter marinus Strain BC501, a Representative Actinobacterium That Thrives on Calcareous Stone Surfaces.</title>
        <authorList>
            <person name="Normand P."/>
            <person name="Gury J."/>
            <person name="Pujic P."/>
            <person name="Chouaia B."/>
            <person name="Crotti E."/>
            <person name="Brusetti L."/>
            <person name="Daffonchio D."/>
            <person name="Vacherie B."/>
            <person name="Barbe V."/>
            <person name="Medigue C."/>
            <person name="Calteau A."/>
            <person name="Ghodhbane-Gtari F."/>
            <person name="Essoussi I."/>
            <person name="Nouioui I."/>
            <person name="Abbassi-Ghozzi I."/>
            <person name="Gtari M."/>
        </authorList>
    </citation>
    <scope>NUCLEOTIDE SEQUENCE [LARGE SCALE GENOMIC DNA]</scope>
    <source>
        <strain evidence="3">BC 501</strain>
    </source>
</reference>
<feature type="transmembrane region" description="Helical" evidence="1">
    <location>
        <begin position="6"/>
        <end position="31"/>
    </location>
</feature>
<dbReference type="EMBL" id="FO203431">
    <property type="protein sequence ID" value="CCH87860.1"/>
    <property type="molecule type" value="Genomic_DNA"/>
</dbReference>
<dbReference type="STRING" id="477641.MODMU_2431"/>
<accession>I4EWU7</accession>
<feature type="transmembrane region" description="Helical" evidence="1">
    <location>
        <begin position="52"/>
        <end position="77"/>
    </location>
</feature>
<dbReference type="HOGENOM" id="CLU_176213_3_0_11"/>
<dbReference type="eggNOG" id="ENOG5033CIU">
    <property type="taxonomic scope" value="Bacteria"/>
</dbReference>
<protein>
    <submittedName>
        <fullName evidence="2">Uncharacterized protein</fullName>
    </submittedName>
</protein>
<keyword evidence="1" id="KW-0472">Membrane</keyword>
<proteinExistence type="predicted"/>
<evidence type="ECO:0000313" key="3">
    <source>
        <dbReference type="Proteomes" id="UP000006461"/>
    </source>
</evidence>
<name>I4EWU7_MODI5</name>